<dbReference type="PANTHER" id="PTHR37422:SF13">
    <property type="entry name" value="LIPOPOLYSACCHARIDE BIOSYNTHESIS PROTEIN PA4999-RELATED"/>
    <property type="match status" value="1"/>
</dbReference>
<sequence>MTLLDPPQTARTPLPARPAQVGRAAPPPRSRRAAPRDLLGDLLRRPSALAALVVLLVCVPTGDKDVTAAVHITPADVASLGLVALCGWRAATAVARGRGRLIPTRAALLFGGVLVGVAVAAIASRDPSESLSGFIRITQVFVLVPIAMLLSLRDRRDLGLVLGALLGAALIEGAVGAAQYLTGTGASYDGGTVRAVGTFGASDVMAMSAVVSYGLLAALGLALEARAAGRSRAALGYALAAGALVMPLAVSFSRGSWIATGAAVLVALLLTDVRLALRGALFTTAAAVVLVGGLGLGGASVTARLSSITTVAGAPDHSVSDRYDLWTTAARIWQDHPVTGVGPKEFPNYRDAHAPLRLSSGSDTAGAGAGFAREPLLSPHNMYLLVLSEQGLVGLTAFAALFLALLFGTARQVLRERAGRGRAAGLGAALIGLLTWQLVDFLYADIGGTTTVLVSVVLGLAGYGAFTAPGTRAPTAPVPEAAAP</sequence>
<evidence type="ECO:0000313" key="1">
    <source>
        <dbReference type="EMBL" id="MFC1413660.1"/>
    </source>
</evidence>
<dbReference type="InterPro" id="IPR007016">
    <property type="entry name" value="O-antigen_ligase-rel_domated"/>
</dbReference>
<proteinExistence type="predicted"/>
<dbReference type="GO" id="GO:0016874">
    <property type="term" value="F:ligase activity"/>
    <property type="evidence" value="ECO:0007669"/>
    <property type="project" value="UniProtKB-KW"/>
</dbReference>
<evidence type="ECO:0000313" key="2">
    <source>
        <dbReference type="Proteomes" id="UP001592582"/>
    </source>
</evidence>
<name>A0ABV6VIV3_9ACTN</name>
<dbReference type="Pfam" id="PF04932">
    <property type="entry name" value="Wzy_C"/>
    <property type="match status" value="1"/>
</dbReference>
<keyword evidence="2" id="KW-1185">Reference proteome</keyword>
<accession>A0ABV6VIV3</accession>
<reference evidence="1 2" key="1">
    <citation type="submission" date="2024-09" db="EMBL/GenBank/DDBJ databases">
        <authorList>
            <person name="Lee S.D."/>
        </authorList>
    </citation>
    <scope>NUCLEOTIDE SEQUENCE [LARGE SCALE GENOMIC DNA]</scope>
    <source>
        <strain evidence="1 2">N1-1</strain>
    </source>
</reference>
<protein>
    <submittedName>
        <fullName evidence="1">O-antigen ligase family protein</fullName>
    </submittedName>
</protein>
<gene>
    <name evidence="1" type="ORF">ACEZDG_30800</name>
</gene>
<dbReference type="EMBL" id="JBHEZX010000018">
    <property type="protein sequence ID" value="MFC1413660.1"/>
    <property type="molecule type" value="Genomic_DNA"/>
</dbReference>
<dbReference type="PANTHER" id="PTHR37422">
    <property type="entry name" value="TEICHURONIC ACID BIOSYNTHESIS PROTEIN TUAE"/>
    <property type="match status" value="1"/>
</dbReference>
<dbReference type="Proteomes" id="UP001592582">
    <property type="component" value="Unassembled WGS sequence"/>
</dbReference>
<dbReference type="InterPro" id="IPR051533">
    <property type="entry name" value="WaaL-like"/>
</dbReference>
<keyword evidence="1" id="KW-0436">Ligase</keyword>
<comment type="caution">
    <text evidence="1">The sequence shown here is derived from an EMBL/GenBank/DDBJ whole genome shotgun (WGS) entry which is preliminary data.</text>
</comment>
<organism evidence="1 2">
    <name type="scientific">Streptacidiphilus alkalitolerans</name>
    <dbReference type="NCBI Taxonomy" id="3342712"/>
    <lineage>
        <taxon>Bacteria</taxon>
        <taxon>Bacillati</taxon>
        <taxon>Actinomycetota</taxon>
        <taxon>Actinomycetes</taxon>
        <taxon>Kitasatosporales</taxon>
        <taxon>Streptomycetaceae</taxon>
        <taxon>Streptacidiphilus</taxon>
    </lineage>
</organism>